<name>A0AAU9RWC4_THLAR</name>
<evidence type="ECO:0000256" key="3">
    <source>
        <dbReference type="ARBA" id="ARBA00025714"/>
    </source>
</evidence>
<protein>
    <submittedName>
        <fullName evidence="4">Uncharacterized protein</fullName>
    </submittedName>
</protein>
<dbReference type="InterPro" id="IPR002347">
    <property type="entry name" value="SDR_fam"/>
</dbReference>
<sequence>MLSKHPIHFDPISKKILDNIVSHSPISRPGEPEEVSSLVAFLCCPAASYITGQVIGVDGGCTIHGVPTSEL</sequence>
<proteinExistence type="inferred from homology"/>
<reference evidence="4 5" key="1">
    <citation type="submission" date="2022-03" db="EMBL/GenBank/DDBJ databases">
        <authorList>
            <person name="Nunn A."/>
            <person name="Chopra R."/>
            <person name="Nunn A."/>
            <person name="Contreras Garrido A."/>
        </authorList>
    </citation>
    <scope>NUCLEOTIDE SEQUENCE [LARGE SCALE GENOMIC DNA]</scope>
</reference>
<dbReference type="SUPFAM" id="SSF51735">
    <property type="entry name" value="NAD(P)-binding Rossmann-fold domains"/>
    <property type="match status" value="1"/>
</dbReference>
<organism evidence="4 5">
    <name type="scientific">Thlaspi arvense</name>
    <name type="common">Field penny-cress</name>
    <dbReference type="NCBI Taxonomy" id="13288"/>
    <lineage>
        <taxon>Eukaryota</taxon>
        <taxon>Viridiplantae</taxon>
        <taxon>Streptophyta</taxon>
        <taxon>Embryophyta</taxon>
        <taxon>Tracheophyta</taxon>
        <taxon>Spermatophyta</taxon>
        <taxon>Magnoliopsida</taxon>
        <taxon>eudicotyledons</taxon>
        <taxon>Gunneridae</taxon>
        <taxon>Pentapetalae</taxon>
        <taxon>rosids</taxon>
        <taxon>malvids</taxon>
        <taxon>Brassicales</taxon>
        <taxon>Brassicaceae</taxon>
        <taxon>Thlaspideae</taxon>
        <taxon>Thlaspi</taxon>
    </lineage>
</organism>
<comment type="similarity">
    <text evidence="3">Belongs to the short-chain dehydrogenases/reductases (SDR) family. SDR65C subfamily.</text>
</comment>
<dbReference type="PANTHER" id="PTHR42898:SF101">
    <property type="entry name" value="ENOYL-(ACYL CARRIER) REDUCTASE"/>
    <property type="match status" value="1"/>
</dbReference>
<dbReference type="Pfam" id="PF13561">
    <property type="entry name" value="adh_short_C2"/>
    <property type="match status" value="1"/>
</dbReference>
<keyword evidence="2" id="KW-0560">Oxidoreductase</keyword>
<accession>A0AAU9RWC4</accession>
<evidence type="ECO:0000256" key="2">
    <source>
        <dbReference type="ARBA" id="ARBA00023002"/>
    </source>
</evidence>
<dbReference type="AlphaFoldDB" id="A0AAU9RWC4"/>
<evidence type="ECO:0000256" key="1">
    <source>
        <dbReference type="ARBA" id="ARBA00022857"/>
    </source>
</evidence>
<comment type="caution">
    <text evidence="4">The sequence shown here is derived from an EMBL/GenBank/DDBJ whole genome shotgun (WGS) entry which is preliminary data.</text>
</comment>
<dbReference type="InterPro" id="IPR036291">
    <property type="entry name" value="NAD(P)-bd_dom_sf"/>
</dbReference>
<dbReference type="PANTHER" id="PTHR42898">
    <property type="entry name" value="TROPINONE REDUCTASE"/>
    <property type="match status" value="1"/>
</dbReference>
<dbReference type="GO" id="GO:0016491">
    <property type="term" value="F:oxidoreductase activity"/>
    <property type="evidence" value="ECO:0007669"/>
    <property type="project" value="UniProtKB-KW"/>
</dbReference>
<evidence type="ECO:0000313" key="5">
    <source>
        <dbReference type="Proteomes" id="UP000836841"/>
    </source>
</evidence>
<dbReference type="EMBL" id="CAJVSB020000355">
    <property type="protein sequence ID" value="CAH2049827.1"/>
    <property type="molecule type" value="Genomic_DNA"/>
</dbReference>
<dbReference type="Gene3D" id="3.40.50.720">
    <property type="entry name" value="NAD(P)-binding Rossmann-like Domain"/>
    <property type="match status" value="1"/>
</dbReference>
<gene>
    <name evidence="4" type="ORF">TAV2_LOCUS8444</name>
</gene>
<evidence type="ECO:0000313" key="4">
    <source>
        <dbReference type="EMBL" id="CAH2049827.1"/>
    </source>
</evidence>
<dbReference type="Proteomes" id="UP000836841">
    <property type="component" value="Unassembled WGS sequence"/>
</dbReference>
<keyword evidence="1" id="KW-0521">NADP</keyword>
<keyword evidence="5" id="KW-1185">Reference proteome</keyword>
<dbReference type="InterPro" id="IPR045000">
    <property type="entry name" value="TR"/>
</dbReference>